<gene>
    <name evidence="2" type="ORF">GCM10010974_12380</name>
</gene>
<keyword evidence="1" id="KW-1133">Transmembrane helix</keyword>
<organism evidence="2 3">
    <name type="scientific">Brevibacterium sediminis</name>
    <dbReference type="NCBI Taxonomy" id="1857024"/>
    <lineage>
        <taxon>Bacteria</taxon>
        <taxon>Bacillati</taxon>
        <taxon>Actinomycetota</taxon>
        <taxon>Actinomycetes</taxon>
        <taxon>Micrococcales</taxon>
        <taxon>Brevibacteriaceae</taxon>
        <taxon>Brevibacterium</taxon>
    </lineage>
</organism>
<sequence length="74" mass="8301">MRYIITAFIFGTVFANSLLTGAYALEEGDGLWALWLIILPAIALVGLGSLLWEYRKQEHRRRESANASPKVSFS</sequence>
<evidence type="ECO:0000256" key="1">
    <source>
        <dbReference type="SAM" id="Phobius"/>
    </source>
</evidence>
<keyword evidence="3" id="KW-1185">Reference proteome</keyword>
<dbReference type="RefSeq" id="WP_181270887.1">
    <property type="nucleotide sequence ID" value="NZ_BMJG01000003.1"/>
</dbReference>
<feature type="transmembrane region" description="Helical" evidence="1">
    <location>
        <begin position="34"/>
        <end position="52"/>
    </location>
</feature>
<evidence type="ECO:0008006" key="4">
    <source>
        <dbReference type="Google" id="ProtNLM"/>
    </source>
</evidence>
<comment type="caution">
    <text evidence="2">The sequence shown here is derived from an EMBL/GenBank/DDBJ whole genome shotgun (WGS) entry which is preliminary data.</text>
</comment>
<accession>A0ABQ1LY58</accession>
<protein>
    <recommendedName>
        <fullName evidence="4">DUF3188 domain-containing protein</fullName>
    </recommendedName>
</protein>
<keyword evidence="1" id="KW-0812">Transmembrane</keyword>
<proteinExistence type="predicted"/>
<dbReference type="Proteomes" id="UP000632322">
    <property type="component" value="Unassembled WGS sequence"/>
</dbReference>
<name>A0ABQ1LY58_9MICO</name>
<reference evidence="3" key="1">
    <citation type="journal article" date="2019" name="Int. J. Syst. Evol. Microbiol.">
        <title>The Global Catalogue of Microorganisms (GCM) 10K type strain sequencing project: providing services to taxonomists for standard genome sequencing and annotation.</title>
        <authorList>
            <consortium name="The Broad Institute Genomics Platform"/>
            <consortium name="The Broad Institute Genome Sequencing Center for Infectious Disease"/>
            <person name="Wu L."/>
            <person name="Ma J."/>
        </authorList>
    </citation>
    <scope>NUCLEOTIDE SEQUENCE [LARGE SCALE GENOMIC DNA]</scope>
    <source>
        <strain evidence="3">CGMCC 1.15472</strain>
    </source>
</reference>
<dbReference type="EMBL" id="BMJG01000003">
    <property type="protein sequence ID" value="GGC31460.1"/>
    <property type="molecule type" value="Genomic_DNA"/>
</dbReference>
<keyword evidence="1" id="KW-0472">Membrane</keyword>
<evidence type="ECO:0000313" key="2">
    <source>
        <dbReference type="EMBL" id="GGC31460.1"/>
    </source>
</evidence>
<evidence type="ECO:0000313" key="3">
    <source>
        <dbReference type="Proteomes" id="UP000632322"/>
    </source>
</evidence>